<dbReference type="InterPro" id="IPR036736">
    <property type="entry name" value="ACP-like_sf"/>
</dbReference>
<evidence type="ECO:0000256" key="1">
    <source>
        <dbReference type="ARBA" id="ARBA00022450"/>
    </source>
</evidence>
<comment type="caution">
    <text evidence="4">The sequence shown here is derived from an EMBL/GenBank/DDBJ whole genome shotgun (WGS) entry which is preliminary data.</text>
</comment>
<keyword evidence="2" id="KW-0597">Phosphoprotein</keyword>
<gene>
    <name evidence="4" type="ORF">GCM10010218_52750</name>
</gene>
<keyword evidence="1" id="KW-0596">Phosphopantetheine</keyword>
<feature type="domain" description="Carrier" evidence="3">
    <location>
        <begin position="5"/>
        <end position="83"/>
    </location>
</feature>
<dbReference type="Pfam" id="PF00550">
    <property type="entry name" value="PP-binding"/>
    <property type="match status" value="1"/>
</dbReference>
<keyword evidence="5" id="KW-1185">Reference proteome</keyword>
<dbReference type="EMBL" id="BNBD01000013">
    <property type="protein sequence ID" value="GHF64614.1"/>
    <property type="molecule type" value="Genomic_DNA"/>
</dbReference>
<dbReference type="InterPro" id="IPR006162">
    <property type="entry name" value="Ppantetheine_attach_site"/>
</dbReference>
<dbReference type="SUPFAM" id="SSF47336">
    <property type="entry name" value="ACP-like"/>
    <property type="match status" value="1"/>
</dbReference>
<dbReference type="Gene3D" id="1.10.1200.10">
    <property type="entry name" value="ACP-like"/>
    <property type="match status" value="1"/>
</dbReference>
<evidence type="ECO:0000313" key="5">
    <source>
        <dbReference type="Proteomes" id="UP000638313"/>
    </source>
</evidence>
<reference evidence="4" key="2">
    <citation type="submission" date="2020-09" db="EMBL/GenBank/DDBJ databases">
        <authorList>
            <person name="Sun Q."/>
            <person name="Ohkuma M."/>
        </authorList>
    </citation>
    <scope>NUCLEOTIDE SEQUENCE</scope>
    <source>
        <strain evidence="4">JCM 4059</strain>
    </source>
</reference>
<name>A0A919B6T2_9ACTN</name>
<sequence length="89" mass="9748">MSNLEFTLEDLKRILLEGAGADEGVDLDGDILDTDFEELGYESLALLETGGRIEREYGVEFDDDTLAENRTPRALVATVNALLSERVAA</sequence>
<accession>A0A919B6T2</accession>
<proteinExistence type="predicted"/>
<reference evidence="4" key="1">
    <citation type="journal article" date="2014" name="Int. J. Syst. Evol. Microbiol.">
        <title>Complete genome sequence of Corynebacterium casei LMG S-19264T (=DSM 44701T), isolated from a smear-ripened cheese.</title>
        <authorList>
            <consortium name="US DOE Joint Genome Institute (JGI-PGF)"/>
            <person name="Walter F."/>
            <person name="Albersmeier A."/>
            <person name="Kalinowski J."/>
            <person name="Ruckert C."/>
        </authorList>
    </citation>
    <scope>NUCLEOTIDE SEQUENCE</scope>
    <source>
        <strain evidence="4">JCM 4059</strain>
    </source>
</reference>
<protein>
    <submittedName>
        <fullName evidence="4">Actinorhodin polyketide synthase acyl carrier protein</fullName>
    </submittedName>
</protein>
<dbReference type="PROSITE" id="PS50075">
    <property type="entry name" value="CARRIER"/>
    <property type="match status" value="1"/>
</dbReference>
<organism evidence="4 5">
    <name type="scientific">Streptomyces mashuensis</name>
    <dbReference type="NCBI Taxonomy" id="33904"/>
    <lineage>
        <taxon>Bacteria</taxon>
        <taxon>Bacillati</taxon>
        <taxon>Actinomycetota</taxon>
        <taxon>Actinomycetes</taxon>
        <taxon>Kitasatosporales</taxon>
        <taxon>Streptomycetaceae</taxon>
        <taxon>Streptomyces</taxon>
    </lineage>
</organism>
<dbReference type="AlphaFoldDB" id="A0A919B6T2"/>
<evidence type="ECO:0000256" key="2">
    <source>
        <dbReference type="ARBA" id="ARBA00022553"/>
    </source>
</evidence>
<dbReference type="PROSITE" id="PS00012">
    <property type="entry name" value="PHOSPHOPANTETHEINE"/>
    <property type="match status" value="1"/>
</dbReference>
<evidence type="ECO:0000313" key="4">
    <source>
        <dbReference type="EMBL" id="GHF64614.1"/>
    </source>
</evidence>
<dbReference type="InterPro" id="IPR009081">
    <property type="entry name" value="PP-bd_ACP"/>
</dbReference>
<evidence type="ECO:0000259" key="3">
    <source>
        <dbReference type="PROSITE" id="PS50075"/>
    </source>
</evidence>
<dbReference type="RefSeq" id="WP_190132205.1">
    <property type="nucleotide sequence ID" value="NZ_BNBD01000013.1"/>
</dbReference>
<dbReference type="Proteomes" id="UP000638313">
    <property type="component" value="Unassembled WGS sequence"/>
</dbReference>